<feature type="region of interest" description="Disordered" evidence="1">
    <location>
        <begin position="213"/>
        <end position="297"/>
    </location>
</feature>
<feature type="compositionally biased region" description="Low complexity" evidence="1">
    <location>
        <begin position="227"/>
        <end position="242"/>
    </location>
</feature>
<feature type="region of interest" description="Disordered" evidence="1">
    <location>
        <begin position="99"/>
        <end position="174"/>
    </location>
</feature>
<feature type="compositionally biased region" description="Polar residues" evidence="1">
    <location>
        <begin position="121"/>
        <end position="132"/>
    </location>
</feature>
<accession>A0A1I8HVC5</accession>
<reference evidence="3" key="1">
    <citation type="submission" date="2016-11" db="UniProtKB">
        <authorList>
            <consortium name="WormBaseParasite"/>
        </authorList>
    </citation>
    <scope>IDENTIFICATION</scope>
</reference>
<evidence type="ECO:0000256" key="1">
    <source>
        <dbReference type="SAM" id="MobiDB-lite"/>
    </source>
</evidence>
<dbReference type="Proteomes" id="UP000095280">
    <property type="component" value="Unplaced"/>
</dbReference>
<protein>
    <submittedName>
        <fullName evidence="3">Uncharacterized protein</fullName>
    </submittedName>
</protein>
<feature type="compositionally biased region" description="Polar residues" evidence="1">
    <location>
        <begin position="267"/>
        <end position="279"/>
    </location>
</feature>
<feature type="compositionally biased region" description="Basic and acidic residues" evidence="1">
    <location>
        <begin position="280"/>
        <end position="297"/>
    </location>
</feature>
<keyword evidence="2" id="KW-1185">Reference proteome</keyword>
<proteinExistence type="predicted"/>
<feature type="compositionally biased region" description="Polar residues" evidence="1">
    <location>
        <begin position="99"/>
        <end position="108"/>
    </location>
</feature>
<evidence type="ECO:0000313" key="2">
    <source>
        <dbReference type="Proteomes" id="UP000095280"/>
    </source>
</evidence>
<feature type="compositionally biased region" description="Low complexity" evidence="1">
    <location>
        <begin position="164"/>
        <end position="174"/>
    </location>
</feature>
<evidence type="ECO:0000313" key="3">
    <source>
        <dbReference type="WBParaSite" id="maker-uti_cns_0008163-snap-gene-0.5-mRNA-1"/>
    </source>
</evidence>
<name>A0A1I8HVC5_9PLAT</name>
<feature type="compositionally biased region" description="Pro residues" evidence="1">
    <location>
        <begin position="243"/>
        <end position="257"/>
    </location>
</feature>
<dbReference type="WBParaSite" id="maker-uti_cns_0008163-snap-gene-0.5-mRNA-1">
    <property type="protein sequence ID" value="maker-uti_cns_0008163-snap-gene-0.5-mRNA-1"/>
    <property type="gene ID" value="maker-uti_cns_0008163-snap-gene-0.5"/>
</dbReference>
<feature type="compositionally biased region" description="Low complexity" evidence="1">
    <location>
        <begin position="144"/>
        <end position="153"/>
    </location>
</feature>
<dbReference type="AlphaFoldDB" id="A0A1I8HVC5"/>
<sequence>MNRRSFSENMDKKFLSWSEVEAGRMRARLQRRRRPLGEVELPDSVPTELEESKMAATAAASVSLCLSIHCQDAQAAGRISSAEDQPIVGYRLALHQTSPGSISLTTPEVLTDSPKEESPLLSHSPQAATTSVIRERRRERRLFQSGSQQQQQQTARHRRRPMPSQSLASLQQQIRSQQQQQQYLEVKTAQSQILPREQLFAVSAAVSVSPAAGRATNAGGKSDATVAAPSAAAPSNSASLQQLPPPSATSQQQPPPKPRLRCIGKPLNTSTAAPSTAEVQHTRQQTESRYKFPDALF</sequence>
<organism evidence="2 3">
    <name type="scientific">Macrostomum lignano</name>
    <dbReference type="NCBI Taxonomy" id="282301"/>
    <lineage>
        <taxon>Eukaryota</taxon>
        <taxon>Metazoa</taxon>
        <taxon>Spiralia</taxon>
        <taxon>Lophotrochozoa</taxon>
        <taxon>Platyhelminthes</taxon>
        <taxon>Rhabditophora</taxon>
        <taxon>Macrostomorpha</taxon>
        <taxon>Macrostomida</taxon>
        <taxon>Macrostomidae</taxon>
        <taxon>Macrostomum</taxon>
    </lineage>
</organism>